<protein>
    <submittedName>
        <fullName evidence="2">Glycosyltransferase family 4 protein</fullName>
    </submittedName>
</protein>
<gene>
    <name evidence="2" type="ORF">ISS97_08835</name>
</gene>
<dbReference type="RefSeq" id="WP_379985188.1">
    <property type="nucleotide sequence ID" value="NZ_JADIKD010000009.1"/>
</dbReference>
<dbReference type="PANTHER" id="PTHR45947">
    <property type="entry name" value="SULFOQUINOVOSYL TRANSFERASE SQD2"/>
    <property type="match status" value="1"/>
</dbReference>
<reference evidence="2 3" key="1">
    <citation type="submission" date="2020-10" db="EMBL/GenBank/DDBJ databases">
        <title>Phylogeny of dyella-like bacteria.</title>
        <authorList>
            <person name="Fu J."/>
        </authorList>
    </citation>
    <scope>NUCLEOTIDE SEQUENCE [LARGE SCALE GENOMIC DNA]</scope>
    <source>
        <strain evidence="2 3">BB4</strain>
    </source>
</reference>
<name>A0ABW8K3B4_9GAMM</name>
<dbReference type="InterPro" id="IPR050194">
    <property type="entry name" value="Glycosyltransferase_grp1"/>
</dbReference>
<dbReference type="SUPFAM" id="SSF53756">
    <property type="entry name" value="UDP-Glycosyltransferase/glycogen phosphorylase"/>
    <property type="match status" value="1"/>
</dbReference>
<dbReference type="Pfam" id="PF13692">
    <property type="entry name" value="Glyco_trans_1_4"/>
    <property type="match status" value="1"/>
</dbReference>
<evidence type="ECO:0000313" key="3">
    <source>
        <dbReference type="Proteomes" id="UP001620408"/>
    </source>
</evidence>
<proteinExistence type="predicted"/>
<dbReference type="CDD" id="cd03798">
    <property type="entry name" value="GT4_WlbH-like"/>
    <property type="match status" value="1"/>
</dbReference>
<organism evidence="2 3">
    <name type="scientific">Dyella koreensis</name>
    <dbReference type="NCBI Taxonomy" id="311235"/>
    <lineage>
        <taxon>Bacteria</taxon>
        <taxon>Pseudomonadati</taxon>
        <taxon>Pseudomonadota</taxon>
        <taxon>Gammaproteobacteria</taxon>
        <taxon>Lysobacterales</taxon>
        <taxon>Rhodanobacteraceae</taxon>
        <taxon>Dyella</taxon>
    </lineage>
</organism>
<dbReference type="Pfam" id="PF13579">
    <property type="entry name" value="Glyco_trans_4_4"/>
    <property type="match status" value="1"/>
</dbReference>
<dbReference type="EMBL" id="JADIKD010000009">
    <property type="protein sequence ID" value="MFK2917368.1"/>
    <property type="molecule type" value="Genomic_DNA"/>
</dbReference>
<evidence type="ECO:0000313" key="2">
    <source>
        <dbReference type="EMBL" id="MFK2917368.1"/>
    </source>
</evidence>
<dbReference type="PANTHER" id="PTHR45947:SF15">
    <property type="entry name" value="TEICHURONIC ACID BIOSYNTHESIS GLYCOSYLTRANSFERASE TUAC-RELATED"/>
    <property type="match status" value="1"/>
</dbReference>
<sequence length="390" mass="42484">MKILALTNLFPTPWAPHRAPFNRQQFERLARDHDVDVLTAVDFRERLTNPRSDLNIAHLHTDHFIYLYPPLIGRSLHAICWLLSLLWQRGRQLRTTHYDCLLASWAYPDAVATSWLARRLGVPYVVKLHGSDINVQAGYALRRMQIRSALRHANGVVTVSRALADKAIALGADPAHVHVLYNGVDSHRFAPGPRSEARQRLQLSADAPLLLYVGNLKASKGCIDLLEAFPALLAAKPQARLLYIGEGPCRAELMQRATALGCAERVELKGAIKHDALGDWFRAADLLCLPSHNEGVPNVVLEAMACGTPVVATRVGGIPEVVPAQAGILVPVKDRVALSAALLEASERSWDGAAIAAHAANFRWEDNVNRLAAILQQAIAPAAASIGAPA</sequence>
<dbReference type="Gene3D" id="3.40.50.2000">
    <property type="entry name" value="Glycogen Phosphorylase B"/>
    <property type="match status" value="2"/>
</dbReference>
<feature type="domain" description="Glycosyltransferase subfamily 4-like N-terminal" evidence="1">
    <location>
        <begin position="24"/>
        <end position="183"/>
    </location>
</feature>
<evidence type="ECO:0000259" key="1">
    <source>
        <dbReference type="Pfam" id="PF13579"/>
    </source>
</evidence>
<accession>A0ABW8K3B4</accession>
<dbReference type="Proteomes" id="UP001620408">
    <property type="component" value="Unassembled WGS sequence"/>
</dbReference>
<dbReference type="InterPro" id="IPR028098">
    <property type="entry name" value="Glyco_trans_4-like_N"/>
</dbReference>
<comment type="caution">
    <text evidence="2">The sequence shown here is derived from an EMBL/GenBank/DDBJ whole genome shotgun (WGS) entry which is preliminary data.</text>
</comment>
<keyword evidence="3" id="KW-1185">Reference proteome</keyword>